<dbReference type="PANTHER" id="PTHR34389">
    <property type="entry name" value="L-RHAMNOSE MUTAROTASE"/>
    <property type="match status" value="1"/>
</dbReference>
<dbReference type="PANTHER" id="PTHR34389:SF2">
    <property type="entry name" value="L-RHAMNOSE MUTAROTASE"/>
    <property type="match status" value="1"/>
</dbReference>
<name>A0ABV5W7R4_9BACL</name>
<dbReference type="InterPro" id="IPR011008">
    <property type="entry name" value="Dimeric_a/b-barrel"/>
</dbReference>
<keyword evidence="2" id="KW-1185">Reference proteome</keyword>
<gene>
    <name evidence="1" type="ORF">ACFFNY_32965</name>
</gene>
<dbReference type="Proteomes" id="UP001589619">
    <property type="component" value="Unassembled WGS sequence"/>
</dbReference>
<dbReference type="RefSeq" id="WP_344916301.1">
    <property type="nucleotide sequence ID" value="NZ_BAAAYO010000019.1"/>
</dbReference>
<reference evidence="1 2" key="1">
    <citation type="submission" date="2024-09" db="EMBL/GenBank/DDBJ databases">
        <authorList>
            <person name="Sun Q."/>
            <person name="Mori K."/>
        </authorList>
    </citation>
    <scope>NUCLEOTIDE SEQUENCE [LARGE SCALE GENOMIC DNA]</scope>
    <source>
        <strain evidence="1 2">JCM 12520</strain>
    </source>
</reference>
<dbReference type="SUPFAM" id="SSF54909">
    <property type="entry name" value="Dimeric alpha+beta barrel"/>
    <property type="match status" value="1"/>
</dbReference>
<sequence length="110" mass="13205">MEHVSFVLHIHPDHEAEYFRRHRQVYPELEEAFGQAGIKRYHIYYHDGTLFAYMIVEHFGEAMQMLANHPANARWQAYMSDLLLPWEDGENVKVIREAYRYVQESLHEKA</sequence>
<comment type="caution">
    <text evidence="1">The sequence shown here is derived from an EMBL/GenBank/DDBJ whole genome shotgun (WGS) entry which is preliminary data.</text>
</comment>
<dbReference type="Pfam" id="PF05336">
    <property type="entry name" value="rhaM"/>
    <property type="match status" value="1"/>
</dbReference>
<protein>
    <submittedName>
        <fullName evidence="1">L-rhamnose mutarotase</fullName>
    </submittedName>
</protein>
<dbReference type="Gene3D" id="3.30.70.100">
    <property type="match status" value="1"/>
</dbReference>
<organism evidence="1 2">
    <name type="scientific">Paenibacillus hodogayensis</name>
    <dbReference type="NCBI Taxonomy" id="279208"/>
    <lineage>
        <taxon>Bacteria</taxon>
        <taxon>Bacillati</taxon>
        <taxon>Bacillota</taxon>
        <taxon>Bacilli</taxon>
        <taxon>Bacillales</taxon>
        <taxon>Paenibacillaceae</taxon>
        <taxon>Paenibacillus</taxon>
    </lineage>
</organism>
<dbReference type="EMBL" id="JBHMAG010000023">
    <property type="protein sequence ID" value="MFB9756412.1"/>
    <property type="molecule type" value="Genomic_DNA"/>
</dbReference>
<proteinExistence type="predicted"/>
<evidence type="ECO:0000313" key="2">
    <source>
        <dbReference type="Proteomes" id="UP001589619"/>
    </source>
</evidence>
<dbReference type="InterPro" id="IPR008000">
    <property type="entry name" value="Rham/fucose_mutarotase"/>
</dbReference>
<accession>A0ABV5W7R4</accession>
<evidence type="ECO:0000313" key="1">
    <source>
        <dbReference type="EMBL" id="MFB9756412.1"/>
    </source>
</evidence>